<sequence length="798" mass="85390">MSAYFSPADSLPSSPPSPQMASYTSKYTMAQPHIVSEQSFPSSRKYQYIGGPMESLLSAIDIDNAAPIHLPSPSLMGEKGPILPPLSNYNLPPPSPPLSSSPPQEPARQLSSSYRSLTVSIPPNHTPMSISALLDSSSFASNAVAPSSPKQSTSMTATEYNIASILVSPPMPRPSFSQYQPGVVVGNQNALFTPPSYDNGPSMPGNVDYIAKSSSHKRKWSDDQSFGGEEERTAKIRRSIRDQIAPMQPPSSPVGDLPSPQHSPRASPSVAAVTVPTMMTTITCLHAAVAQKSYGSEKRFLCPPPVVTVHGPGIGDRNYAEKPQVSMSVVCETGDRSLEQKSMLDENMKGNFKYLHVTGTAKAKQFHLKLKVFGKSSTPYATFDSAPISIISKPSKKTAKARNVSSCILSNSPVSLFNRINSQTVRTKYMGVESNQLCAKNSAWSPFTISIVSPGSPSSSDTSSSSSTSVPITYGTEIVLTDTETGISSEPLVIRKVEKGRVAQGACGPVSQMQKVALQRVSSAAGEPAMYMSAAGAFTEHQDVAGSNNANSFLGYQQSRVVHIQGKPATAAQSPDSDGSAESITSTASSDVVEEVGDYLCWTIVGIAKFQYTFFEALPTTPSSPSTSPSSPTLSSNLTPITPFPTVTSLGYKPSTHTLELMTLNFSIPADHQQHQQQQQPPMEVWLGQHGPLKYRVMRRSASASGPSALQTTTTPSQLKNHLPTNLETSLVIDLPNTQDVVVANHDMLMVNAHGGRTLELPILFVRHDGIVYHSGRCLVCFVEVNGDAGKWAVRNIA</sequence>
<dbReference type="InterPro" id="IPR008967">
    <property type="entry name" value="p53-like_TF_DNA-bd_sf"/>
</dbReference>
<evidence type="ECO:0000259" key="8">
    <source>
        <dbReference type="SMART" id="SM01267"/>
    </source>
</evidence>
<feature type="region of interest" description="Disordered" evidence="7">
    <location>
        <begin position="1"/>
        <end position="25"/>
    </location>
</feature>
<feature type="region of interest" description="Disordered" evidence="7">
    <location>
        <begin position="241"/>
        <end position="267"/>
    </location>
</feature>
<comment type="subcellular location">
    <subcellularLocation>
        <location evidence="1">Nucleus</location>
    </subcellularLocation>
</comment>
<evidence type="ECO:0000256" key="2">
    <source>
        <dbReference type="ARBA" id="ARBA00009704"/>
    </source>
</evidence>
<dbReference type="GO" id="GO:0005634">
    <property type="term" value="C:nucleus"/>
    <property type="evidence" value="ECO:0007669"/>
    <property type="project" value="UniProtKB-SubCell"/>
</dbReference>
<dbReference type="InterPro" id="IPR015351">
    <property type="entry name" value="RBP-J/Cbf11/Cbf12_DNA-bd"/>
</dbReference>
<feature type="compositionally biased region" description="Pro residues" evidence="7">
    <location>
        <begin position="91"/>
        <end position="105"/>
    </location>
</feature>
<dbReference type="InterPro" id="IPR015350">
    <property type="entry name" value="Beta-trefoil_DNA-bd_dom"/>
</dbReference>
<feature type="compositionally biased region" description="Low complexity" evidence="7">
    <location>
        <begin position="1"/>
        <end position="12"/>
    </location>
</feature>
<dbReference type="EMBL" id="RBNJ01002936">
    <property type="protein sequence ID" value="RUS31446.1"/>
    <property type="molecule type" value="Genomic_DNA"/>
</dbReference>
<organism evidence="10 11">
    <name type="scientific">Jimgerdemannia flammicorona</name>
    <dbReference type="NCBI Taxonomy" id="994334"/>
    <lineage>
        <taxon>Eukaryota</taxon>
        <taxon>Fungi</taxon>
        <taxon>Fungi incertae sedis</taxon>
        <taxon>Mucoromycota</taxon>
        <taxon>Mucoromycotina</taxon>
        <taxon>Endogonomycetes</taxon>
        <taxon>Endogonales</taxon>
        <taxon>Endogonaceae</taxon>
        <taxon>Jimgerdemannia</taxon>
    </lineage>
</organism>
<feature type="compositionally biased region" description="Polar residues" evidence="7">
    <location>
        <begin position="571"/>
        <end position="588"/>
    </location>
</feature>
<dbReference type="SMART" id="SM01268">
    <property type="entry name" value="BTD"/>
    <property type="match status" value="1"/>
</dbReference>
<dbReference type="Gene3D" id="2.60.40.1450">
    <property type="entry name" value="LAG1, DNA binding domain"/>
    <property type="match status" value="1"/>
</dbReference>
<evidence type="ECO:0000256" key="3">
    <source>
        <dbReference type="ARBA" id="ARBA00023015"/>
    </source>
</evidence>
<dbReference type="GO" id="GO:0001228">
    <property type="term" value="F:DNA-binding transcription activator activity, RNA polymerase II-specific"/>
    <property type="evidence" value="ECO:0007669"/>
    <property type="project" value="InterPro"/>
</dbReference>
<evidence type="ECO:0000259" key="9">
    <source>
        <dbReference type="SMART" id="SM01268"/>
    </source>
</evidence>
<comment type="similarity">
    <text evidence="2">Belongs to the Su(H) family.</text>
</comment>
<dbReference type="Pfam" id="PF09270">
    <property type="entry name" value="BTD"/>
    <property type="match status" value="1"/>
</dbReference>
<evidence type="ECO:0000256" key="5">
    <source>
        <dbReference type="ARBA" id="ARBA00023163"/>
    </source>
</evidence>
<gene>
    <name evidence="10" type="ORF">BC938DRAFT_477783</name>
</gene>
<dbReference type="InterPro" id="IPR036358">
    <property type="entry name" value="BTD_sf"/>
</dbReference>
<dbReference type="InterPro" id="IPR040159">
    <property type="entry name" value="CLS_fam"/>
</dbReference>
<evidence type="ECO:0000256" key="4">
    <source>
        <dbReference type="ARBA" id="ARBA00023125"/>
    </source>
</evidence>
<proteinExistence type="inferred from homology"/>
<comment type="caution">
    <text evidence="10">The sequence shown here is derived from an EMBL/GenBank/DDBJ whole genome shotgun (WGS) entry which is preliminary data.</text>
</comment>
<dbReference type="Proteomes" id="UP000274822">
    <property type="component" value="Unassembled WGS sequence"/>
</dbReference>
<dbReference type="GO" id="GO:0000978">
    <property type="term" value="F:RNA polymerase II cis-regulatory region sequence-specific DNA binding"/>
    <property type="evidence" value="ECO:0007669"/>
    <property type="project" value="InterPro"/>
</dbReference>
<dbReference type="SUPFAM" id="SSF110217">
    <property type="entry name" value="DNA-binding protein LAG-1 (CSL)"/>
    <property type="match status" value="1"/>
</dbReference>
<dbReference type="Gene3D" id="2.80.10.50">
    <property type="match status" value="1"/>
</dbReference>
<protein>
    <submittedName>
        <fullName evidence="10">Uncharacterized protein</fullName>
    </submittedName>
</protein>
<evidence type="ECO:0000256" key="7">
    <source>
        <dbReference type="SAM" id="MobiDB-lite"/>
    </source>
</evidence>
<evidence type="ECO:0000313" key="11">
    <source>
        <dbReference type="Proteomes" id="UP000274822"/>
    </source>
</evidence>
<name>A0A433QNU1_9FUNG</name>
<keyword evidence="6" id="KW-0539">Nucleus</keyword>
<feature type="domain" description="RBP-J/Cbf11/Cbf12 DNA binding" evidence="8">
    <location>
        <begin position="281"/>
        <end position="405"/>
    </location>
</feature>
<keyword evidence="11" id="KW-1185">Reference proteome</keyword>
<dbReference type="SMART" id="SM01267">
    <property type="entry name" value="LAG1_DNAbind"/>
    <property type="match status" value="1"/>
</dbReference>
<dbReference type="PANTHER" id="PTHR10665">
    <property type="entry name" value="RECOMBINING BINDING PROTEIN SUPPRESSOR OF HAIRLESS"/>
    <property type="match status" value="1"/>
</dbReference>
<feature type="region of interest" description="Disordered" evidence="7">
    <location>
        <begin position="565"/>
        <end position="588"/>
    </location>
</feature>
<keyword evidence="5" id="KW-0804">Transcription</keyword>
<dbReference type="Pfam" id="PF09271">
    <property type="entry name" value="LAG1-DNAbind"/>
    <property type="match status" value="1"/>
</dbReference>
<feature type="region of interest" description="Disordered" evidence="7">
    <location>
        <begin position="79"/>
        <end position="111"/>
    </location>
</feature>
<dbReference type="InterPro" id="IPR037095">
    <property type="entry name" value="RBP-J/Cbf11_DNA-bd_sf"/>
</dbReference>
<feature type="domain" description="Beta-trefoil DNA-binding" evidence="9">
    <location>
        <begin position="406"/>
        <end position="686"/>
    </location>
</feature>
<dbReference type="SUPFAM" id="SSF49417">
    <property type="entry name" value="p53-like transcription factors"/>
    <property type="match status" value="1"/>
</dbReference>
<keyword evidence="3" id="KW-0805">Transcription regulation</keyword>
<accession>A0A433QNU1</accession>
<evidence type="ECO:0000256" key="6">
    <source>
        <dbReference type="ARBA" id="ARBA00023242"/>
    </source>
</evidence>
<evidence type="ECO:0000256" key="1">
    <source>
        <dbReference type="ARBA" id="ARBA00004123"/>
    </source>
</evidence>
<evidence type="ECO:0000313" key="10">
    <source>
        <dbReference type="EMBL" id="RUS31446.1"/>
    </source>
</evidence>
<reference evidence="10 11" key="1">
    <citation type="journal article" date="2018" name="New Phytol.">
        <title>Phylogenomics of Endogonaceae and evolution of mycorrhizas within Mucoromycota.</title>
        <authorList>
            <person name="Chang Y."/>
            <person name="Desiro A."/>
            <person name="Na H."/>
            <person name="Sandor L."/>
            <person name="Lipzen A."/>
            <person name="Clum A."/>
            <person name="Barry K."/>
            <person name="Grigoriev I.V."/>
            <person name="Martin F.M."/>
            <person name="Stajich J.E."/>
            <person name="Smith M.E."/>
            <person name="Bonito G."/>
            <person name="Spatafora J.W."/>
        </authorList>
    </citation>
    <scope>NUCLEOTIDE SEQUENCE [LARGE SCALE GENOMIC DNA]</scope>
    <source>
        <strain evidence="10 11">AD002</strain>
    </source>
</reference>
<keyword evidence="4" id="KW-0238">DNA-binding</keyword>
<dbReference type="AlphaFoldDB" id="A0A433QNU1"/>